<dbReference type="EMBL" id="JBEFKJ010000026">
    <property type="protein sequence ID" value="KAL2039248.1"/>
    <property type="molecule type" value="Genomic_DNA"/>
</dbReference>
<comment type="caution">
    <text evidence="1">The sequence shown here is derived from an EMBL/GenBank/DDBJ whole genome shotgun (WGS) entry which is preliminary data.</text>
</comment>
<name>A0ABR4A7E8_9LECA</name>
<dbReference type="Proteomes" id="UP001590950">
    <property type="component" value="Unassembled WGS sequence"/>
</dbReference>
<accession>A0ABR4A7E8</accession>
<dbReference type="Pfam" id="PF07173">
    <property type="entry name" value="GRDP-like"/>
    <property type="match status" value="1"/>
</dbReference>
<evidence type="ECO:0000313" key="1">
    <source>
        <dbReference type="EMBL" id="KAL2039248.1"/>
    </source>
</evidence>
<organism evidence="1 2">
    <name type="scientific">Stereocaulon virgatum</name>
    <dbReference type="NCBI Taxonomy" id="373712"/>
    <lineage>
        <taxon>Eukaryota</taxon>
        <taxon>Fungi</taxon>
        <taxon>Dikarya</taxon>
        <taxon>Ascomycota</taxon>
        <taxon>Pezizomycotina</taxon>
        <taxon>Lecanoromycetes</taxon>
        <taxon>OSLEUM clade</taxon>
        <taxon>Lecanoromycetidae</taxon>
        <taxon>Lecanorales</taxon>
        <taxon>Lecanorineae</taxon>
        <taxon>Stereocaulaceae</taxon>
        <taxon>Stereocaulon</taxon>
    </lineage>
</organism>
<sequence length="99" mass="11146">MAGTLKRASIRYERFMALIKRNPEPTLVPTLDIDLVRQTQQCSPTSYLACCTKLAGRLFKNDHALEGEVLKNNFAETSSLYEIESRKSTIPVCVGIVKR</sequence>
<protein>
    <submittedName>
        <fullName evidence="1">Uncharacterized protein</fullName>
    </submittedName>
</protein>
<reference evidence="1 2" key="1">
    <citation type="submission" date="2024-09" db="EMBL/GenBank/DDBJ databases">
        <title>Rethinking Asexuality: The Enigmatic Case of Functional Sexual Genes in Lepraria (Stereocaulaceae).</title>
        <authorList>
            <person name="Doellman M."/>
            <person name="Sun Y."/>
            <person name="Barcenas-Pena A."/>
            <person name="Lumbsch H.T."/>
            <person name="Grewe F."/>
        </authorList>
    </citation>
    <scope>NUCLEOTIDE SEQUENCE [LARGE SCALE GENOMIC DNA]</scope>
    <source>
        <strain evidence="1 2">Mercado 3170</strain>
    </source>
</reference>
<dbReference type="PANTHER" id="PTHR34365:SF7">
    <property type="entry name" value="GLYCINE-RICH DOMAIN-CONTAINING PROTEIN 1"/>
    <property type="match status" value="1"/>
</dbReference>
<dbReference type="PANTHER" id="PTHR34365">
    <property type="entry name" value="ENOLASE (DUF1399)"/>
    <property type="match status" value="1"/>
</dbReference>
<proteinExistence type="predicted"/>
<keyword evidence="2" id="KW-1185">Reference proteome</keyword>
<gene>
    <name evidence="1" type="ORF">N7G274_007916</name>
</gene>
<dbReference type="InterPro" id="IPR009836">
    <property type="entry name" value="GRDP-like"/>
</dbReference>
<evidence type="ECO:0000313" key="2">
    <source>
        <dbReference type="Proteomes" id="UP001590950"/>
    </source>
</evidence>